<dbReference type="PANTHER" id="PTHR31956">
    <property type="entry name" value="NON-SPECIFIC PHOSPHOLIPASE C4-RELATED"/>
    <property type="match status" value="1"/>
</dbReference>
<dbReference type="EMBL" id="WHWC01000346">
    <property type="protein sequence ID" value="KAG8362688.1"/>
    <property type="molecule type" value="Genomic_DNA"/>
</dbReference>
<evidence type="ECO:0000256" key="1">
    <source>
        <dbReference type="ARBA" id="ARBA00022801"/>
    </source>
</evidence>
<comment type="caution">
    <text evidence="2">The sequence shown here is derived from an EMBL/GenBank/DDBJ whole genome shotgun (WGS) entry which is preliminary data.</text>
</comment>
<dbReference type="PANTHER" id="PTHR31956:SF28">
    <property type="entry name" value="NON-SPECIFIC PHOSPHOLIPASE C4-RELATED"/>
    <property type="match status" value="1"/>
</dbReference>
<protein>
    <recommendedName>
        <fullName evidence="4">Phosphoesterase</fullName>
    </recommendedName>
</protein>
<dbReference type="Pfam" id="PF04185">
    <property type="entry name" value="Phosphoesterase"/>
    <property type="match status" value="2"/>
</dbReference>
<accession>A0AAV6W0L3</accession>
<dbReference type="InterPro" id="IPR007312">
    <property type="entry name" value="Phosphoesterase"/>
</dbReference>
<reference evidence="2" key="1">
    <citation type="submission" date="2019-10" db="EMBL/GenBank/DDBJ databases">
        <authorList>
            <person name="Zhang R."/>
            <person name="Pan Y."/>
            <person name="Wang J."/>
            <person name="Ma R."/>
            <person name="Yu S."/>
        </authorList>
    </citation>
    <scope>NUCLEOTIDE SEQUENCE</scope>
    <source>
        <strain evidence="2">LA-IB0</strain>
        <tissue evidence="2">Leaf</tissue>
    </source>
</reference>
<evidence type="ECO:0008006" key="4">
    <source>
        <dbReference type="Google" id="ProtNLM"/>
    </source>
</evidence>
<keyword evidence="3" id="KW-1185">Reference proteome</keyword>
<name>A0AAV6W0L3_9LAMI</name>
<dbReference type="GO" id="GO:0016788">
    <property type="term" value="F:hydrolase activity, acting on ester bonds"/>
    <property type="evidence" value="ECO:0007669"/>
    <property type="project" value="InterPro"/>
</dbReference>
<dbReference type="Gene3D" id="3.40.720.10">
    <property type="entry name" value="Alkaline Phosphatase, subunit A"/>
    <property type="match status" value="2"/>
</dbReference>
<dbReference type="Proteomes" id="UP000826271">
    <property type="component" value="Unassembled WGS sequence"/>
</dbReference>
<dbReference type="AlphaFoldDB" id="A0AAV6W0L3"/>
<gene>
    <name evidence="2" type="ORF">BUALT_BualtUnG0050700</name>
</gene>
<organism evidence="2 3">
    <name type="scientific">Buddleja alternifolia</name>
    <dbReference type="NCBI Taxonomy" id="168488"/>
    <lineage>
        <taxon>Eukaryota</taxon>
        <taxon>Viridiplantae</taxon>
        <taxon>Streptophyta</taxon>
        <taxon>Embryophyta</taxon>
        <taxon>Tracheophyta</taxon>
        <taxon>Spermatophyta</taxon>
        <taxon>Magnoliopsida</taxon>
        <taxon>eudicotyledons</taxon>
        <taxon>Gunneridae</taxon>
        <taxon>Pentapetalae</taxon>
        <taxon>asterids</taxon>
        <taxon>lamiids</taxon>
        <taxon>Lamiales</taxon>
        <taxon>Scrophulariaceae</taxon>
        <taxon>Buddlejeae</taxon>
        <taxon>Buddleja</taxon>
    </lineage>
</organism>
<proteinExistence type="predicted"/>
<dbReference type="InterPro" id="IPR017850">
    <property type="entry name" value="Alkaline_phosphatase_core_sf"/>
</dbReference>
<evidence type="ECO:0000313" key="2">
    <source>
        <dbReference type="EMBL" id="KAG8362688.1"/>
    </source>
</evidence>
<dbReference type="FunFam" id="3.40.720.10:FF:000028">
    <property type="entry name" value="Non-specific phospholipase C1"/>
    <property type="match status" value="1"/>
</dbReference>
<sequence length="333" mass="37369">MASSETSNPFPIKTIVVLVQENRSFDHMLGWMKGLNPEINGVTGSESNPISTSDPETNRVYFGNGSAYVDPDPGHSIQDIFEQIFGVPWSQEVADNKSELRPTMQGFAQNAERIQSGMSSTVLNGFKPESVPVYRELVEEFAVCDRWFAAVPASTQPNRLFVHSATSYGATSNDRKLLIEGYPQKTIFESLDESGFTFGIYYQYPPATLFYRHCKEGKLPNYTVIEQRYFDLKILPGNDDHPSHDVSEGQKFVKEVYEALRSSPQWNEMLFVIIYDEHGGFFDHVPTPVTGVPSPDGIVGPEPYNFQFDRLGVRVPAIMISPWIEKGTGTPFV</sequence>
<keyword evidence="1" id="KW-0378">Hydrolase</keyword>
<evidence type="ECO:0000313" key="3">
    <source>
        <dbReference type="Proteomes" id="UP000826271"/>
    </source>
</evidence>
<dbReference type="GO" id="GO:0009395">
    <property type="term" value="P:phospholipid catabolic process"/>
    <property type="evidence" value="ECO:0007669"/>
    <property type="project" value="TreeGrafter"/>
</dbReference>